<protein>
    <recommendedName>
        <fullName evidence="4">Site-specific integrase</fullName>
    </recommendedName>
</protein>
<proteinExistence type="predicted"/>
<dbReference type="EMBL" id="JANIGO010000003">
    <property type="protein sequence ID" value="MCQ8896739.1"/>
    <property type="molecule type" value="Genomic_DNA"/>
</dbReference>
<keyword evidence="1" id="KW-0233">DNA recombination</keyword>
<evidence type="ECO:0008006" key="4">
    <source>
        <dbReference type="Google" id="ProtNLM"/>
    </source>
</evidence>
<dbReference type="InterPro" id="IPR013762">
    <property type="entry name" value="Integrase-like_cat_sf"/>
</dbReference>
<comment type="caution">
    <text evidence="2">The sequence shown here is derived from an EMBL/GenBank/DDBJ whole genome shotgun (WGS) entry which is preliminary data.</text>
</comment>
<accession>A0ABT1WJY9</accession>
<evidence type="ECO:0000256" key="1">
    <source>
        <dbReference type="ARBA" id="ARBA00023172"/>
    </source>
</evidence>
<dbReference type="SUPFAM" id="SSF56349">
    <property type="entry name" value="DNA breaking-rejoining enzymes"/>
    <property type="match status" value="1"/>
</dbReference>
<dbReference type="RefSeq" id="WP_256764535.1">
    <property type="nucleotide sequence ID" value="NZ_JANIGO010000003.1"/>
</dbReference>
<sequence>MHKSKTSTIFHEENDDLIFSIVHKERPYQPFNLDYRNGLKNYSRRWLLLLRLCTEFEATRSPALLTFQGYLENFNALIQIHFEDGIKDRLSSFDIAYINAKLPERFKQRGIKSIFERAFDRKDLGRELFDDTVNKRVIGILKLKQDSTKSMVTSIVSKAMSPATYASIWAQLETALADGKISNQHFVYFATQASTNARDANLWPCKVSDLIQLNIKNSGGHDEKEWYLRTYLAKARLDKARDKGSLQPLPREVGDRLDLHRKEVIFKLGRFFPNHLDEIALFPSFLWQEIIDRTDTKRTPSPGHATEANKLEWIALLGRFARPGQMSNSYLNPIRKLVGHGVIGTSVIRHTIGTYLAQLGYESRTIARILQHTDEGSAQYYVDLCFAGILDEFGQKFEEQTAPILSHLLKRVEASVDVNNGRYDQKQLIQTKVGVEIITTGACKTKRCEGVPFQCYLCPSRSFIPFADADHQSVLSDLIKYRDEELPHKSSSFQLEINNINVIALRIEAVIQACQSYKSKLGKSNE</sequence>
<dbReference type="Proteomes" id="UP001204142">
    <property type="component" value="Unassembled WGS sequence"/>
</dbReference>
<keyword evidence="3" id="KW-1185">Reference proteome</keyword>
<organism evidence="2 3">
    <name type="scientific">Limnobacter humi</name>
    <dbReference type="NCBI Taxonomy" id="1778671"/>
    <lineage>
        <taxon>Bacteria</taxon>
        <taxon>Pseudomonadati</taxon>
        <taxon>Pseudomonadota</taxon>
        <taxon>Betaproteobacteria</taxon>
        <taxon>Burkholderiales</taxon>
        <taxon>Burkholderiaceae</taxon>
        <taxon>Limnobacter</taxon>
    </lineage>
</organism>
<dbReference type="InterPro" id="IPR011010">
    <property type="entry name" value="DNA_brk_join_enz"/>
</dbReference>
<evidence type="ECO:0000313" key="2">
    <source>
        <dbReference type="EMBL" id="MCQ8896739.1"/>
    </source>
</evidence>
<name>A0ABT1WJY9_9BURK</name>
<reference evidence="2 3" key="1">
    <citation type="submission" date="2022-07" db="EMBL/GenBank/DDBJ databases">
        <authorList>
            <person name="Xamxidin M."/>
            <person name="Wu M."/>
        </authorList>
    </citation>
    <scope>NUCLEOTIDE SEQUENCE [LARGE SCALE GENOMIC DNA]</scope>
    <source>
        <strain evidence="2 3">NBRC 111650</strain>
    </source>
</reference>
<dbReference type="Gene3D" id="1.10.443.10">
    <property type="entry name" value="Intergrase catalytic core"/>
    <property type="match status" value="1"/>
</dbReference>
<evidence type="ECO:0000313" key="3">
    <source>
        <dbReference type="Proteomes" id="UP001204142"/>
    </source>
</evidence>
<gene>
    <name evidence="2" type="ORF">NQT62_09875</name>
</gene>